<comment type="caution">
    <text evidence="1">The sequence shown here is derived from an EMBL/GenBank/DDBJ whole genome shotgun (WGS) entry which is preliminary data.</text>
</comment>
<dbReference type="EMBL" id="SMOL01000401">
    <property type="protein sequence ID" value="KAB2616854.1"/>
    <property type="molecule type" value="Genomic_DNA"/>
</dbReference>
<keyword evidence="2" id="KW-1185">Reference proteome</keyword>
<reference evidence="1 2" key="1">
    <citation type="submission" date="2019-09" db="EMBL/GenBank/DDBJ databases">
        <authorList>
            <person name="Ou C."/>
        </authorList>
    </citation>
    <scope>NUCLEOTIDE SEQUENCE [LARGE SCALE GENOMIC DNA]</scope>
    <source>
        <strain evidence="1">S2</strain>
        <tissue evidence="1">Leaf</tissue>
    </source>
</reference>
<dbReference type="PANTHER" id="PTHR39757:SF3">
    <property type="entry name" value="LYCOPENE EPSILON CYCLASE, CHLOROPLASTIC"/>
    <property type="match status" value="1"/>
</dbReference>
<evidence type="ECO:0000313" key="2">
    <source>
        <dbReference type="Proteomes" id="UP000327157"/>
    </source>
</evidence>
<reference evidence="2" key="2">
    <citation type="submission" date="2019-10" db="EMBL/GenBank/DDBJ databases">
        <title>A de novo genome assembly of a pear dwarfing rootstock.</title>
        <authorList>
            <person name="Wang F."/>
            <person name="Wang J."/>
            <person name="Li S."/>
            <person name="Zhang Y."/>
            <person name="Fang M."/>
            <person name="Ma L."/>
            <person name="Zhao Y."/>
            <person name="Jiang S."/>
        </authorList>
    </citation>
    <scope>NUCLEOTIDE SEQUENCE [LARGE SCALE GENOMIC DNA]</scope>
</reference>
<evidence type="ECO:0000313" key="1">
    <source>
        <dbReference type="EMBL" id="KAB2616854.1"/>
    </source>
</evidence>
<organism evidence="1 2">
    <name type="scientific">Pyrus ussuriensis x Pyrus communis</name>
    <dbReference type="NCBI Taxonomy" id="2448454"/>
    <lineage>
        <taxon>Eukaryota</taxon>
        <taxon>Viridiplantae</taxon>
        <taxon>Streptophyta</taxon>
        <taxon>Embryophyta</taxon>
        <taxon>Tracheophyta</taxon>
        <taxon>Spermatophyta</taxon>
        <taxon>Magnoliopsida</taxon>
        <taxon>eudicotyledons</taxon>
        <taxon>Gunneridae</taxon>
        <taxon>Pentapetalae</taxon>
        <taxon>rosids</taxon>
        <taxon>fabids</taxon>
        <taxon>Rosales</taxon>
        <taxon>Rosaceae</taxon>
        <taxon>Amygdaloideae</taxon>
        <taxon>Maleae</taxon>
        <taxon>Pyrus</taxon>
    </lineage>
</organism>
<reference evidence="1 2" key="3">
    <citation type="submission" date="2019-11" db="EMBL/GenBank/DDBJ databases">
        <title>A de novo genome assembly of a pear dwarfing rootstock.</title>
        <authorList>
            <person name="Wang F."/>
            <person name="Wang J."/>
            <person name="Li S."/>
            <person name="Zhang Y."/>
            <person name="Fang M."/>
            <person name="Ma L."/>
            <person name="Zhao Y."/>
            <person name="Jiang S."/>
        </authorList>
    </citation>
    <scope>NUCLEOTIDE SEQUENCE [LARGE SCALE GENOMIC DNA]</scope>
    <source>
        <strain evidence="1">S2</strain>
        <tissue evidence="1">Leaf</tissue>
    </source>
</reference>
<dbReference type="AlphaFoldDB" id="A0A5N5H1B2"/>
<dbReference type="Pfam" id="PF05834">
    <property type="entry name" value="Lycopene_cycl"/>
    <property type="match status" value="1"/>
</dbReference>
<sequence>MVAFVEIKQLEPYPTIFLLVSCLQALCVESGVLYLDSSVESIVEASNGISHVACGHNIVVSCRLATVASAAASGKLLQYKVGGPKVAVQTAYGIEVEVENNPYDPSLMVFMDYRNYTKQKAPSLEAEYPTFLHVMPMSPTTLFFEVCSMYISLSVLLLNLLSKYLEKLIAGNWKKLLSWLMTMGICIMKTYEEDWSWIPVGGSLPNTEQNNLAFGAAACMVHPATAIVGGVSHANQIINRLASTVCCDLHITLSAHSLTCKEYTGRKKGNALFGLALILQQDTEGIMTFFCTFFCLSTWMWQGFLGSTLSSADLLHFALSLRSENGLTAYNRSMI</sequence>
<dbReference type="Proteomes" id="UP000327157">
    <property type="component" value="Chromosome 15"/>
</dbReference>
<dbReference type="PANTHER" id="PTHR39757">
    <property type="match status" value="1"/>
</dbReference>
<proteinExistence type="predicted"/>
<accession>A0A5N5H1B2</accession>
<gene>
    <name evidence="1" type="ORF">D8674_012723</name>
</gene>
<name>A0A5N5H1B2_9ROSA</name>
<dbReference type="OrthoDB" id="2015447at2759"/>
<protein>
    <submittedName>
        <fullName evidence="1">Lycopene epsilon cyclase</fullName>
    </submittedName>
</protein>